<dbReference type="InterPro" id="IPR019318">
    <property type="entry name" value="Gua_nucleotide_exch_fac_Ric8"/>
</dbReference>
<dbReference type="STRING" id="331657.A0A4U0WWH3"/>
<dbReference type="OrthoDB" id="5585685at2759"/>
<evidence type="ECO:0000313" key="5">
    <source>
        <dbReference type="EMBL" id="TKA67118.1"/>
    </source>
</evidence>
<dbReference type="GO" id="GO:0005737">
    <property type="term" value="C:cytoplasm"/>
    <property type="evidence" value="ECO:0007669"/>
    <property type="project" value="TreeGrafter"/>
</dbReference>
<dbReference type="Proteomes" id="UP000308768">
    <property type="component" value="Unassembled WGS sequence"/>
</dbReference>
<dbReference type="PANTHER" id="PTHR12425">
    <property type="entry name" value="SYNEMBRYN"/>
    <property type="match status" value="1"/>
</dbReference>
<dbReference type="GO" id="GO:0005085">
    <property type="term" value="F:guanyl-nucleotide exchange factor activity"/>
    <property type="evidence" value="ECO:0007669"/>
    <property type="project" value="UniProtKB-KW"/>
</dbReference>
<evidence type="ECO:0000256" key="3">
    <source>
        <dbReference type="ARBA" id="ARBA00023186"/>
    </source>
</evidence>
<proteinExistence type="inferred from homology"/>
<dbReference type="GO" id="GO:0001965">
    <property type="term" value="F:G-protein alpha-subunit binding"/>
    <property type="evidence" value="ECO:0007669"/>
    <property type="project" value="TreeGrafter"/>
</dbReference>
<reference evidence="5 6" key="1">
    <citation type="submission" date="2017-03" db="EMBL/GenBank/DDBJ databases">
        <title>Genomes of endolithic fungi from Antarctica.</title>
        <authorList>
            <person name="Coleine C."/>
            <person name="Masonjones S."/>
            <person name="Stajich J.E."/>
        </authorList>
    </citation>
    <scope>NUCLEOTIDE SEQUENCE [LARGE SCALE GENOMIC DNA]</scope>
    <source>
        <strain evidence="5 6">CCFEE 5187</strain>
    </source>
</reference>
<protein>
    <recommendedName>
        <fullName evidence="7">Synembryn-A</fullName>
    </recommendedName>
</protein>
<comment type="caution">
    <text evidence="5">The sequence shown here is derived from an EMBL/GenBank/DDBJ whole genome shotgun (WGS) entry which is preliminary data.</text>
</comment>
<comment type="similarity">
    <text evidence="1">Belongs to the synembryn family.</text>
</comment>
<evidence type="ECO:0000313" key="6">
    <source>
        <dbReference type="Proteomes" id="UP000308768"/>
    </source>
</evidence>
<organism evidence="5 6">
    <name type="scientific">Cryomyces minteri</name>
    <dbReference type="NCBI Taxonomy" id="331657"/>
    <lineage>
        <taxon>Eukaryota</taxon>
        <taxon>Fungi</taxon>
        <taxon>Dikarya</taxon>
        <taxon>Ascomycota</taxon>
        <taxon>Pezizomycotina</taxon>
        <taxon>Dothideomycetes</taxon>
        <taxon>Dothideomycetes incertae sedis</taxon>
        <taxon>Cryomyces</taxon>
    </lineage>
</organism>
<dbReference type="AlphaFoldDB" id="A0A4U0WWH3"/>
<dbReference type="SUPFAM" id="SSF48371">
    <property type="entry name" value="ARM repeat"/>
    <property type="match status" value="1"/>
</dbReference>
<dbReference type="PANTHER" id="PTHR12425:SF5">
    <property type="entry name" value="SYNEMBRYN"/>
    <property type="match status" value="1"/>
</dbReference>
<keyword evidence="3" id="KW-0143">Chaperone</keyword>
<sequence>MAAAMEEKHGVLATGEAKLLKITSLIKRLRTDLSEKTLSSSERKVILEQLKVYGRDPNNADPIFAKAGIETLAGQALDRDLSDASREALRCLANALFLREQTRQILVDLGYAGKAAQRLKIDNRDDEFLVSRILFLMTYNTDVDFNQLGREHQIAESINQNIARHSKRYSKHCHRPSSPSPLDEMALVETLKLLFNITHYYPALVDSFTESVPHILKILSRMTVPHPPLQSPVNYLINALMNLDLGNQKITSNPIFPDFDSNYNVECLVNILDRATTEYEEAKLDQTAAPLLTLVRRVYEIAPETVQKHTRSLLLPTENDRSKPLGKSDTLPSRLLRLSTSPLLPTLRDSISSLMFELSDKDPTKFVQNIGYGFAAGFLISHNIQVPQTTLERSGTSRSKNGGSSENDVFNPITGQRLDTESIDTSPEMTEAEKEREAEKLFVLFERLKATGVIDVKNPVEQAIDDGRFEELD</sequence>
<keyword evidence="6" id="KW-1185">Reference proteome</keyword>
<evidence type="ECO:0000256" key="2">
    <source>
        <dbReference type="ARBA" id="ARBA00022658"/>
    </source>
</evidence>
<dbReference type="InterPro" id="IPR016024">
    <property type="entry name" value="ARM-type_fold"/>
</dbReference>
<dbReference type="Pfam" id="PF10165">
    <property type="entry name" value="Ric8"/>
    <property type="match status" value="1"/>
</dbReference>
<accession>A0A4U0WWH3</accession>
<dbReference type="EMBL" id="NAJN01000947">
    <property type="protein sequence ID" value="TKA67118.1"/>
    <property type="molecule type" value="Genomic_DNA"/>
</dbReference>
<gene>
    <name evidence="5" type="ORF">B0A49_08132</name>
</gene>
<evidence type="ECO:0000256" key="4">
    <source>
        <dbReference type="SAM" id="MobiDB-lite"/>
    </source>
</evidence>
<evidence type="ECO:0000256" key="1">
    <source>
        <dbReference type="ARBA" id="ARBA00009049"/>
    </source>
</evidence>
<evidence type="ECO:0008006" key="7">
    <source>
        <dbReference type="Google" id="ProtNLM"/>
    </source>
</evidence>
<keyword evidence="2" id="KW-0344">Guanine-nucleotide releasing factor</keyword>
<dbReference type="GO" id="GO:0007186">
    <property type="term" value="P:G protein-coupled receptor signaling pathway"/>
    <property type="evidence" value="ECO:0007669"/>
    <property type="project" value="TreeGrafter"/>
</dbReference>
<feature type="compositionally biased region" description="Polar residues" evidence="4">
    <location>
        <begin position="389"/>
        <end position="408"/>
    </location>
</feature>
<feature type="region of interest" description="Disordered" evidence="4">
    <location>
        <begin position="389"/>
        <end position="435"/>
    </location>
</feature>
<name>A0A4U0WWH3_9PEZI</name>